<organism evidence="1">
    <name type="scientific">marine sediment metagenome</name>
    <dbReference type="NCBI Taxonomy" id="412755"/>
    <lineage>
        <taxon>unclassified sequences</taxon>
        <taxon>metagenomes</taxon>
        <taxon>ecological metagenomes</taxon>
    </lineage>
</organism>
<gene>
    <name evidence="1" type="ORF">S01H4_48334</name>
</gene>
<protein>
    <submittedName>
        <fullName evidence="1">Uncharacterized protein</fullName>
    </submittedName>
</protein>
<name>X1B612_9ZZZZ</name>
<sequence length="51" mass="6257">MSEKEVTNTLSKRGKVEIFKKPYRRYRSINQDNSDRRIVYEKLYFVEVREG</sequence>
<proteinExistence type="predicted"/>
<dbReference type="AlphaFoldDB" id="X1B612"/>
<dbReference type="EMBL" id="BART01027242">
    <property type="protein sequence ID" value="GAG91179.1"/>
    <property type="molecule type" value="Genomic_DNA"/>
</dbReference>
<comment type="caution">
    <text evidence="1">The sequence shown here is derived from an EMBL/GenBank/DDBJ whole genome shotgun (WGS) entry which is preliminary data.</text>
</comment>
<accession>X1B612</accession>
<reference evidence="1" key="1">
    <citation type="journal article" date="2014" name="Front. Microbiol.">
        <title>High frequency of phylogenetically diverse reductive dehalogenase-homologous genes in deep subseafloor sedimentary metagenomes.</title>
        <authorList>
            <person name="Kawai M."/>
            <person name="Futagami T."/>
            <person name="Toyoda A."/>
            <person name="Takaki Y."/>
            <person name="Nishi S."/>
            <person name="Hori S."/>
            <person name="Arai W."/>
            <person name="Tsubouchi T."/>
            <person name="Morono Y."/>
            <person name="Uchiyama I."/>
            <person name="Ito T."/>
            <person name="Fujiyama A."/>
            <person name="Inagaki F."/>
            <person name="Takami H."/>
        </authorList>
    </citation>
    <scope>NUCLEOTIDE SEQUENCE</scope>
    <source>
        <strain evidence="1">Expedition CK06-06</strain>
    </source>
</reference>
<evidence type="ECO:0000313" key="1">
    <source>
        <dbReference type="EMBL" id="GAG91179.1"/>
    </source>
</evidence>